<evidence type="ECO:0000256" key="4">
    <source>
        <dbReference type="ARBA" id="ARBA00022447"/>
    </source>
</evidence>
<dbReference type="OrthoDB" id="10261384at2759"/>
<evidence type="ECO:0000256" key="3">
    <source>
        <dbReference type="ARBA" id="ARBA00015902"/>
    </source>
</evidence>
<evidence type="ECO:0000256" key="1">
    <source>
        <dbReference type="ARBA" id="ARBA00002976"/>
    </source>
</evidence>
<dbReference type="Proteomes" id="UP000515788">
    <property type="component" value="Chromosome 4"/>
</dbReference>
<reference evidence="5 6" key="1">
    <citation type="submission" date="2020-06" db="EMBL/GenBank/DDBJ databases">
        <title>The yeast mating-type switching endonuclease HO is a domesticated member of an unorthodox homing genetic element family.</title>
        <authorList>
            <person name="Coughlan A.Y."/>
            <person name="Lombardi L."/>
            <person name="Braun-Galleani S."/>
            <person name="Martos A.R."/>
            <person name="Galeote V."/>
            <person name="Bigey F."/>
            <person name="Dequin S."/>
            <person name="Byrne K.P."/>
            <person name="Wolfe K.H."/>
        </authorList>
    </citation>
    <scope>NUCLEOTIDE SEQUENCE [LARGE SCALE GENOMIC DNA]</scope>
    <source>
        <strain evidence="5 6">CBS764</strain>
    </source>
</reference>
<dbReference type="RefSeq" id="XP_037139733.1">
    <property type="nucleotide sequence ID" value="XM_037283837.1"/>
</dbReference>
<evidence type="ECO:0000256" key="2">
    <source>
        <dbReference type="ARBA" id="ARBA00007973"/>
    </source>
</evidence>
<accession>A0A7G3ZHS3</accession>
<dbReference type="EMBL" id="CP059249">
    <property type="protein sequence ID" value="QLL33059.1"/>
    <property type="molecule type" value="Genomic_DNA"/>
</dbReference>
<dbReference type="KEGG" id="tgb:HG536_0D05800"/>
<name>A0A7G3ZHS3_9SACH</name>
<evidence type="ECO:0000313" key="6">
    <source>
        <dbReference type="Proteomes" id="UP000515788"/>
    </source>
</evidence>
<dbReference type="PANTHER" id="PTHR28043">
    <property type="entry name" value="INCREASED RECOMBINATION CENTERS PROTEIN 6"/>
    <property type="match status" value="1"/>
</dbReference>
<dbReference type="GO" id="GO:0016192">
    <property type="term" value="P:vesicle-mediated transport"/>
    <property type="evidence" value="ECO:0007669"/>
    <property type="project" value="InterPro"/>
</dbReference>
<comment type="similarity">
    <text evidence="2">Belongs to the IRC6 family.</text>
</comment>
<keyword evidence="4" id="KW-0160">Chromosomal rearrangement</keyword>
<dbReference type="PANTHER" id="PTHR28043:SF1">
    <property type="entry name" value="INCREASED RECOMBINATION CENTERS PROTEIN 6"/>
    <property type="match status" value="1"/>
</dbReference>
<sequence length="246" mass="27222">MDANCDRNKVLIAFETGAGEGNVGRTEALERIFGLDADKAQDNIVKNLTWSTKYYQSQYDLYVDEFEDVSDWLKELNGAHCEELRAALAGVIVMKSFDPEDQTSTAVLEQFSSIQGAGSFLVWCNTSQVVGEGTLDRANSTMARSNANAEMVSWHCSRSMNEYGEKVGPARIREIIDTHEWANTHTAATSNPALPQFEERQPLRTDNLAAVVNKLQKARQQYQSLDDDGEASSFAAAIAEEIAELL</sequence>
<proteinExistence type="inferred from homology"/>
<dbReference type="GO" id="GO:0030674">
    <property type="term" value="F:protein-macromolecule adaptor activity"/>
    <property type="evidence" value="ECO:0007669"/>
    <property type="project" value="TreeGrafter"/>
</dbReference>
<dbReference type="AlphaFoldDB" id="A0A7G3ZHS3"/>
<keyword evidence="6" id="KW-1185">Reference proteome</keyword>
<comment type="function">
    <text evidence="1">Involved in gross chromosomal rearrangements (GCRs) and telomere healing.</text>
</comment>
<protein>
    <recommendedName>
        <fullName evidence="3">Increased recombination centers protein 6</fullName>
    </recommendedName>
</protein>
<dbReference type="GeneID" id="59326226"/>
<dbReference type="Pfam" id="PF10199">
    <property type="entry name" value="Adaptin_binding"/>
    <property type="match status" value="1"/>
</dbReference>
<dbReference type="Gene3D" id="3.40.50.11960">
    <property type="match status" value="1"/>
</dbReference>
<organism evidence="5 6">
    <name type="scientific">Torulaspora globosa</name>
    <dbReference type="NCBI Taxonomy" id="48254"/>
    <lineage>
        <taxon>Eukaryota</taxon>
        <taxon>Fungi</taxon>
        <taxon>Dikarya</taxon>
        <taxon>Ascomycota</taxon>
        <taxon>Saccharomycotina</taxon>
        <taxon>Saccharomycetes</taxon>
        <taxon>Saccharomycetales</taxon>
        <taxon>Saccharomycetaceae</taxon>
        <taxon>Torulaspora</taxon>
    </lineage>
</organism>
<dbReference type="InterPro" id="IPR034627">
    <property type="entry name" value="Irc6"/>
</dbReference>
<evidence type="ECO:0000313" key="5">
    <source>
        <dbReference type="EMBL" id="QLL33059.1"/>
    </source>
</evidence>
<gene>
    <name evidence="5" type="ORF">HG536_0D05800</name>
</gene>